<dbReference type="VEuPathDB" id="FungiDB:ASPWEDRAFT_134765"/>
<dbReference type="Gene3D" id="3.40.50.300">
    <property type="entry name" value="P-loop containing nucleotide triphosphate hydrolases"/>
    <property type="match status" value="2"/>
</dbReference>
<name>A0A1L9RMH9_ASPWE</name>
<dbReference type="PANTHER" id="PTHR10285">
    <property type="entry name" value="URIDINE KINASE"/>
    <property type="match status" value="1"/>
</dbReference>
<dbReference type="RefSeq" id="XP_040689780.1">
    <property type="nucleotide sequence ID" value="XM_040829324.1"/>
</dbReference>
<evidence type="ECO:0000313" key="3">
    <source>
        <dbReference type="Proteomes" id="UP000184383"/>
    </source>
</evidence>
<dbReference type="SUPFAM" id="SSF52540">
    <property type="entry name" value="P-loop containing nucleoside triphosphate hydrolases"/>
    <property type="match status" value="1"/>
</dbReference>
<evidence type="ECO:0000259" key="1">
    <source>
        <dbReference type="Pfam" id="PF00485"/>
    </source>
</evidence>
<dbReference type="Pfam" id="PF00485">
    <property type="entry name" value="PRK"/>
    <property type="match status" value="1"/>
</dbReference>
<dbReference type="STRING" id="1073089.A0A1L9RMH9"/>
<reference evidence="3" key="1">
    <citation type="journal article" date="2017" name="Genome Biol.">
        <title>Comparative genomics reveals high biological diversity and specific adaptations in the industrially and medically important fungal genus Aspergillus.</title>
        <authorList>
            <person name="de Vries R.P."/>
            <person name="Riley R."/>
            <person name="Wiebenga A."/>
            <person name="Aguilar-Osorio G."/>
            <person name="Amillis S."/>
            <person name="Uchima C.A."/>
            <person name="Anderluh G."/>
            <person name="Asadollahi M."/>
            <person name="Askin M."/>
            <person name="Barry K."/>
            <person name="Battaglia E."/>
            <person name="Bayram O."/>
            <person name="Benocci T."/>
            <person name="Braus-Stromeyer S.A."/>
            <person name="Caldana C."/>
            <person name="Canovas D."/>
            <person name="Cerqueira G.C."/>
            <person name="Chen F."/>
            <person name="Chen W."/>
            <person name="Choi C."/>
            <person name="Clum A."/>
            <person name="Dos Santos R.A."/>
            <person name="Damasio A.R."/>
            <person name="Diallinas G."/>
            <person name="Emri T."/>
            <person name="Fekete E."/>
            <person name="Flipphi M."/>
            <person name="Freyberg S."/>
            <person name="Gallo A."/>
            <person name="Gournas C."/>
            <person name="Habgood R."/>
            <person name="Hainaut M."/>
            <person name="Harispe M.L."/>
            <person name="Henrissat B."/>
            <person name="Hilden K.S."/>
            <person name="Hope R."/>
            <person name="Hossain A."/>
            <person name="Karabika E."/>
            <person name="Karaffa L."/>
            <person name="Karanyi Z."/>
            <person name="Krasevec N."/>
            <person name="Kuo A."/>
            <person name="Kusch H."/>
            <person name="LaButti K."/>
            <person name="Lagendijk E.L."/>
            <person name="Lapidus A."/>
            <person name="Levasseur A."/>
            <person name="Lindquist E."/>
            <person name="Lipzen A."/>
            <person name="Logrieco A.F."/>
            <person name="MacCabe A."/>
            <person name="Maekelae M.R."/>
            <person name="Malavazi I."/>
            <person name="Melin P."/>
            <person name="Meyer V."/>
            <person name="Mielnichuk N."/>
            <person name="Miskei M."/>
            <person name="Molnar A.P."/>
            <person name="Mule G."/>
            <person name="Ngan C.Y."/>
            <person name="Orejas M."/>
            <person name="Orosz E."/>
            <person name="Ouedraogo J.P."/>
            <person name="Overkamp K.M."/>
            <person name="Park H.-S."/>
            <person name="Perrone G."/>
            <person name="Piumi F."/>
            <person name="Punt P.J."/>
            <person name="Ram A.F."/>
            <person name="Ramon A."/>
            <person name="Rauscher S."/>
            <person name="Record E."/>
            <person name="Riano-Pachon D.M."/>
            <person name="Robert V."/>
            <person name="Roehrig J."/>
            <person name="Ruller R."/>
            <person name="Salamov A."/>
            <person name="Salih N.S."/>
            <person name="Samson R.A."/>
            <person name="Sandor E."/>
            <person name="Sanguinetti M."/>
            <person name="Schuetze T."/>
            <person name="Sepcic K."/>
            <person name="Shelest E."/>
            <person name="Sherlock G."/>
            <person name="Sophianopoulou V."/>
            <person name="Squina F.M."/>
            <person name="Sun H."/>
            <person name="Susca A."/>
            <person name="Todd R.B."/>
            <person name="Tsang A."/>
            <person name="Unkles S.E."/>
            <person name="van de Wiele N."/>
            <person name="van Rossen-Uffink D."/>
            <person name="Oliveira J.V."/>
            <person name="Vesth T.C."/>
            <person name="Visser J."/>
            <person name="Yu J.-H."/>
            <person name="Zhou M."/>
            <person name="Andersen M.R."/>
            <person name="Archer D.B."/>
            <person name="Baker S.E."/>
            <person name="Benoit I."/>
            <person name="Brakhage A.A."/>
            <person name="Braus G.H."/>
            <person name="Fischer R."/>
            <person name="Frisvad J.C."/>
            <person name="Goldman G.H."/>
            <person name="Houbraken J."/>
            <person name="Oakley B."/>
            <person name="Pocsi I."/>
            <person name="Scazzocchio C."/>
            <person name="Seiboth B."/>
            <person name="vanKuyk P.A."/>
            <person name="Wortman J."/>
            <person name="Dyer P.S."/>
            <person name="Grigoriev I.V."/>
        </authorList>
    </citation>
    <scope>NUCLEOTIDE SEQUENCE [LARGE SCALE GENOMIC DNA]</scope>
    <source>
        <strain evidence="3">DTO 134E9</strain>
    </source>
</reference>
<keyword evidence="3" id="KW-1185">Reference proteome</keyword>
<protein>
    <recommendedName>
        <fullName evidence="1">Phosphoribulokinase/uridine kinase domain-containing protein</fullName>
    </recommendedName>
</protein>
<evidence type="ECO:0000313" key="2">
    <source>
        <dbReference type="EMBL" id="OJJ36104.1"/>
    </source>
</evidence>
<dbReference type="Proteomes" id="UP000184383">
    <property type="component" value="Unassembled WGS sequence"/>
</dbReference>
<dbReference type="EMBL" id="KV878212">
    <property type="protein sequence ID" value="OJJ36104.1"/>
    <property type="molecule type" value="Genomic_DNA"/>
</dbReference>
<dbReference type="InterPro" id="IPR027417">
    <property type="entry name" value="P-loop_NTPase"/>
</dbReference>
<dbReference type="OrthoDB" id="6362633at2759"/>
<dbReference type="GO" id="GO:0005524">
    <property type="term" value="F:ATP binding"/>
    <property type="evidence" value="ECO:0007669"/>
    <property type="project" value="InterPro"/>
</dbReference>
<dbReference type="GeneID" id="63745172"/>
<sequence>MTVLIKTPDHVDRLAQKVQTLCTTKDAGSRILIGISGIPGSGKSTLAASVTARINQLQHSPNFAVCLPMDGYHLSRAQLAAMPDPETAIHRRGAAFTFDAEAFHQLVQSLREPLSASSPTVYAPSFDHSLKDPVADDIPILPTSRVVIFEGLYVSLDREPWNSAAALMDESWFIDVDREIARARLVKRHVASGIVADEEAAEHRISSTDFLNAHDIMENRLVVQEIIPGS</sequence>
<dbReference type="InterPro" id="IPR006083">
    <property type="entry name" value="PRK/URK"/>
</dbReference>
<accession>A0A1L9RMH9</accession>
<feature type="domain" description="Phosphoribulokinase/uridine kinase" evidence="1">
    <location>
        <begin position="32"/>
        <end position="191"/>
    </location>
</feature>
<gene>
    <name evidence="2" type="ORF">ASPWEDRAFT_134765</name>
</gene>
<organism evidence="2 3">
    <name type="scientific">Aspergillus wentii DTO 134E9</name>
    <dbReference type="NCBI Taxonomy" id="1073089"/>
    <lineage>
        <taxon>Eukaryota</taxon>
        <taxon>Fungi</taxon>
        <taxon>Dikarya</taxon>
        <taxon>Ascomycota</taxon>
        <taxon>Pezizomycotina</taxon>
        <taxon>Eurotiomycetes</taxon>
        <taxon>Eurotiomycetidae</taxon>
        <taxon>Eurotiales</taxon>
        <taxon>Aspergillaceae</taxon>
        <taxon>Aspergillus</taxon>
        <taxon>Aspergillus subgen. Cremei</taxon>
    </lineage>
</organism>
<dbReference type="AlphaFoldDB" id="A0A1L9RMH9"/>
<proteinExistence type="predicted"/>
<dbReference type="GO" id="GO:0016301">
    <property type="term" value="F:kinase activity"/>
    <property type="evidence" value="ECO:0007669"/>
    <property type="project" value="InterPro"/>
</dbReference>